<evidence type="ECO:0000313" key="3">
    <source>
        <dbReference type="Proteomes" id="UP000799424"/>
    </source>
</evidence>
<evidence type="ECO:0000313" key="2">
    <source>
        <dbReference type="EMBL" id="KAF2833057.1"/>
    </source>
</evidence>
<evidence type="ECO:0008006" key="4">
    <source>
        <dbReference type="Google" id="ProtNLM"/>
    </source>
</evidence>
<feature type="signal peptide" evidence="1">
    <location>
        <begin position="1"/>
        <end position="17"/>
    </location>
</feature>
<dbReference type="AlphaFoldDB" id="A0A6A7AK24"/>
<keyword evidence="3" id="KW-1185">Reference proteome</keyword>
<dbReference type="EMBL" id="MU006216">
    <property type="protein sequence ID" value="KAF2833057.1"/>
    <property type="molecule type" value="Genomic_DNA"/>
</dbReference>
<protein>
    <recommendedName>
        <fullName evidence="4">AA1-like domain-containing protein</fullName>
    </recommendedName>
</protein>
<accession>A0A6A7AK24</accession>
<name>A0A6A7AK24_9PLEO</name>
<proteinExistence type="predicted"/>
<evidence type="ECO:0000256" key="1">
    <source>
        <dbReference type="SAM" id="SignalP"/>
    </source>
</evidence>
<organism evidence="2 3">
    <name type="scientific">Ophiobolus disseminans</name>
    <dbReference type="NCBI Taxonomy" id="1469910"/>
    <lineage>
        <taxon>Eukaryota</taxon>
        <taxon>Fungi</taxon>
        <taxon>Dikarya</taxon>
        <taxon>Ascomycota</taxon>
        <taxon>Pezizomycotina</taxon>
        <taxon>Dothideomycetes</taxon>
        <taxon>Pleosporomycetidae</taxon>
        <taxon>Pleosporales</taxon>
        <taxon>Pleosporineae</taxon>
        <taxon>Phaeosphaeriaceae</taxon>
        <taxon>Ophiobolus</taxon>
    </lineage>
</organism>
<dbReference type="OrthoDB" id="3783760at2759"/>
<gene>
    <name evidence="2" type="ORF">CC86DRAFT_461506</name>
</gene>
<feature type="chain" id="PRO_5025516119" description="AA1-like domain-containing protein" evidence="1">
    <location>
        <begin position="18"/>
        <end position="157"/>
    </location>
</feature>
<sequence length="157" mass="16199">MYLSATLLISLAATALARPQDAVPAAAAGSKKNVYLATCTSRGLLDSDTLSAVIYYNGPARTGLSPTDVGTVSEPAKKWDGATRRTDLSAGRFTSKIAEGADTLTKSQLAGTATLGSEEFVCFVDGTSTFRFSGGLLGLGTTNCKADFWCASVEVGN</sequence>
<keyword evidence="1" id="KW-0732">Signal</keyword>
<reference evidence="2" key="1">
    <citation type="journal article" date="2020" name="Stud. Mycol.">
        <title>101 Dothideomycetes genomes: a test case for predicting lifestyles and emergence of pathogens.</title>
        <authorList>
            <person name="Haridas S."/>
            <person name="Albert R."/>
            <person name="Binder M."/>
            <person name="Bloem J."/>
            <person name="Labutti K."/>
            <person name="Salamov A."/>
            <person name="Andreopoulos B."/>
            <person name="Baker S."/>
            <person name="Barry K."/>
            <person name="Bills G."/>
            <person name="Bluhm B."/>
            <person name="Cannon C."/>
            <person name="Castanera R."/>
            <person name="Culley D."/>
            <person name="Daum C."/>
            <person name="Ezra D."/>
            <person name="Gonzalez J."/>
            <person name="Henrissat B."/>
            <person name="Kuo A."/>
            <person name="Liang C."/>
            <person name="Lipzen A."/>
            <person name="Lutzoni F."/>
            <person name="Magnuson J."/>
            <person name="Mondo S."/>
            <person name="Nolan M."/>
            <person name="Ohm R."/>
            <person name="Pangilinan J."/>
            <person name="Park H.-J."/>
            <person name="Ramirez L."/>
            <person name="Alfaro M."/>
            <person name="Sun H."/>
            <person name="Tritt A."/>
            <person name="Yoshinaga Y."/>
            <person name="Zwiers L.-H."/>
            <person name="Turgeon B."/>
            <person name="Goodwin S."/>
            <person name="Spatafora J."/>
            <person name="Crous P."/>
            <person name="Grigoriev I."/>
        </authorList>
    </citation>
    <scope>NUCLEOTIDE SEQUENCE</scope>
    <source>
        <strain evidence="2">CBS 113818</strain>
    </source>
</reference>
<dbReference type="Proteomes" id="UP000799424">
    <property type="component" value="Unassembled WGS sequence"/>
</dbReference>